<organism evidence="2 3">
    <name type="scientific">Planomonospora sphaerica</name>
    <dbReference type="NCBI Taxonomy" id="161355"/>
    <lineage>
        <taxon>Bacteria</taxon>
        <taxon>Bacillati</taxon>
        <taxon>Actinomycetota</taxon>
        <taxon>Actinomycetes</taxon>
        <taxon>Streptosporangiales</taxon>
        <taxon>Streptosporangiaceae</taxon>
        <taxon>Planomonospora</taxon>
    </lineage>
</organism>
<dbReference type="STRING" id="161355.PS9374_01440"/>
<name>A0A161LME6_9ACTN</name>
<gene>
    <name evidence="2" type="ORF">PS9374_01440</name>
</gene>
<reference evidence="3" key="2">
    <citation type="submission" date="2016-04" db="EMBL/GenBank/DDBJ databases">
        <title>Planomonospora sphaerica JCM9374 whole genome shotgun sequence.</title>
        <authorList>
            <person name="Suzuki T."/>
            <person name="Dohra H."/>
            <person name="Kodani S."/>
        </authorList>
    </citation>
    <scope>NUCLEOTIDE SEQUENCE [LARGE SCALE GENOMIC DNA]</scope>
    <source>
        <strain evidence="3">JCM 9374</strain>
    </source>
</reference>
<evidence type="ECO:0000313" key="2">
    <source>
        <dbReference type="EMBL" id="GAT65796.1"/>
    </source>
</evidence>
<proteinExistence type="predicted"/>
<evidence type="ECO:0000313" key="3">
    <source>
        <dbReference type="Proteomes" id="UP000077701"/>
    </source>
</evidence>
<reference evidence="2 3" key="1">
    <citation type="journal article" date="2016" name="Genome Announc.">
        <title>Draft Genome Sequence of Planomonospora sphaerica JCM9374, a Rare Actinomycete.</title>
        <authorList>
            <person name="Dohra H."/>
            <person name="Suzuki T."/>
            <person name="Inoue Y."/>
            <person name="Kodani S."/>
        </authorList>
    </citation>
    <scope>NUCLEOTIDE SEQUENCE [LARGE SCALE GENOMIC DNA]</scope>
    <source>
        <strain evidence="2 3">JCM 9374</strain>
    </source>
</reference>
<accession>A0A161LME6</accession>
<keyword evidence="3" id="KW-1185">Reference proteome</keyword>
<evidence type="ECO:0000256" key="1">
    <source>
        <dbReference type="SAM" id="MobiDB-lite"/>
    </source>
</evidence>
<comment type="caution">
    <text evidence="2">The sequence shown here is derived from an EMBL/GenBank/DDBJ whole genome shotgun (WGS) entry which is preliminary data.</text>
</comment>
<feature type="region of interest" description="Disordered" evidence="1">
    <location>
        <begin position="1"/>
        <end position="20"/>
    </location>
</feature>
<dbReference type="Proteomes" id="UP000077701">
    <property type="component" value="Unassembled WGS sequence"/>
</dbReference>
<protein>
    <submittedName>
        <fullName evidence="2">Uncharacterized protein</fullName>
    </submittedName>
</protein>
<sequence>MAGGRWRGIGRKAAASSAVRPIRAGPVSAVRPAREAGATGVPPRLERAANRASIGPAGEVLRAAVQSGAVRIRFRGLGGGRVGGFPRLCGEAEPFILQLRY</sequence>
<dbReference type="AlphaFoldDB" id="A0A161LME6"/>
<dbReference type="EMBL" id="BDCX01000003">
    <property type="protein sequence ID" value="GAT65796.1"/>
    <property type="molecule type" value="Genomic_DNA"/>
</dbReference>